<dbReference type="Gene3D" id="3.20.20.80">
    <property type="entry name" value="Glycosidases"/>
    <property type="match status" value="1"/>
</dbReference>
<dbReference type="EMBL" id="BAMD01000007">
    <property type="protein sequence ID" value="GAF02256.1"/>
    <property type="molecule type" value="Genomic_DNA"/>
</dbReference>
<dbReference type="Pfam" id="PF00703">
    <property type="entry name" value="Glyco_hydro_2"/>
    <property type="match status" value="1"/>
</dbReference>
<evidence type="ECO:0000259" key="7">
    <source>
        <dbReference type="Pfam" id="PF02837"/>
    </source>
</evidence>
<dbReference type="InterPro" id="IPR008964">
    <property type="entry name" value="Invasin/intimin_cell_adhesion"/>
</dbReference>
<feature type="domain" description="DUF4982" evidence="8">
    <location>
        <begin position="622"/>
        <end position="697"/>
    </location>
</feature>
<dbReference type="InterPro" id="IPR006101">
    <property type="entry name" value="Glyco_hydro_2"/>
</dbReference>
<accession>W7YCS7</accession>
<dbReference type="InterPro" id="IPR040605">
    <property type="entry name" value="Glyco_hydro2_dom5"/>
</dbReference>
<organism evidence="10 11">
    <name type="scientific">Saccharicrinis fermentans DSM 9555 = JCM 21142</name>
    <dbReference type="NCBI Taxonomy" id="869213"/>
    <lineage>
        <taxon>Bacteria</taxon>
        <taxon>Pseudomonadati</taxon>
        <taxon>Bacteroidota</taxon>
        <taxon>Bacteroidia</taxon>
        <taxon>Marinilabiliales</taxon>
        <taxon>Marinilabiliaceae</taxon>
        <taxon>Saccharicrinis</taxon>
    </lineage>
</organism>
<dbReference type="InterPro" id="IPR006102">
    <property type="entry name" value="Ig-like_GH2"/>
</dbReference>
<sequence>MKQIVTGLILFLLTIGNTLSAQDQNFNKSWLFFNDKAEGAEKVQFDDSSWRKLDLPHDWAIEGPFDSKYNARCGGLPFHGIGWYRKHFLIPESAKGKVVRIEFEGAMYDAYVWVNGKLVGNHPYGYIGFEFDISQYLNYGQDNIIAVRLTPQDLSSRWYPGAGIYRNTWLKIDEAVHVAHWGTYITTPTVTDQKATVQNETTIENKNNQEATITVIQEYFSPEGKSVGKTEETMTIPAHSSKVSGTWCNIKEPKRWDLATPHLYRAVTSIEQNGKILDSYQTRFGIRHISYNKDGFYLNGRKIRFNGVCLHHDNGALGAAVYRRADERKLQIMKDMGVNAIRTSHNPPSKELLELCDEMGLLVQDEAFDVWSMPKVPNGYNVFFNEWAERDIKDMVKRDRNHPSIVMWSIGNEILEQKDKKYGWKTAKMLNDYVKEMDKTRPTTAGFNHYSGPYDNNMAQQVDIAGMNYKPTKYGEVRDNYPNLPIYGSETSSCTSSRGVYHLPIEKYKTHESLHVSSYDLIGPPWAYPPDIEFHFQEQYPHSMGEFIWTGFDYLGEPTPYGGKDNSTNGYWNGDWPVHSSYFGAVDLCGFPKDRFFLYQSQWTSKPMIHLLPHWNWKGMEGQNIPVYCYTNCDEAELFLNGKSMGKKVKGKDLTELKVDFLRYEPKTFMSKYRLSWDVPYAAGELKVVGYKNGQAVQEKIIHTAGKPAKISLSVDRKNIDASGTDLAYVTVRIEDKNGNLCPTADNQIFFKLRGAGSLIAVDNGNQASLESFQANHRKAFSGMALAIIKSTETAGNIQLTATSKGLKSAKVVIISK</sequence>
<evidence type="ECO:0000259" key="8">
    <source>
        <dbReference type="Pfam" id="PF16355"/>
    </source>
</evidence>
<dbReference type="SUPFAM" id="SSF49785">
    <property type="entry name" value="Galactose-binding domain-like"/>
    <property type="match status" value="1"/>
</dbReference>
<dbReference type="InterPro" id="IPR013783">
    <property type="entry name" value="Ig-like_fold"/>
</dbReference>
<proteinExistence type="inferred from homology"/>
<dbReference type="InterPro" id="IPR036156">
    <property type="entry name" value="Beta-gal/glucu_dom_sf"/>
</dbReference>
<reference evidence="10 11" key="1">
    <citation type="journal article" date="2014" name="Genome Announc.">
        <title>Draft Genome Sequence of Cytophaga fermentans JCM 21142T, a Facultative Anaerobe Isolated from Marine Mud.</title>
        <authorList>
            <person name="Starns D."/>
            <person name="Oshima K."/>
            <person name="Suda W."/>
            <person name="Iino T."/>
            <person name="Yuki M."/>
            <person name="Inoue J."/>
            <person name="Kitamura K."/>
            <person name="Iida T."/>
            <person name="Darby A."/>
            <person name="Hattori M."/>
            <person name="Ohkuma M."/>
        </authorList>
    </citation>
    <scope>NUCLEOTIDE SEQUENCE [LARGE SCALE GENOMIC DNA]</scope>
    <source>
        <strain evidence="10 11">JCM 21142</strain>
    </source>
</reference>
<feature type="domain" description="Glycosyl hydrolases family 2 sugar binding" evidence="7">
    <location>
        <begin position="80"/>
        <end position="153"/>
    </location>
</feature>
<name>W7YCS7_9BACT</name>
<dbReference type="Pfam" id="PF02836">
    <property type="entry name" value="Glyco_hydro_2_C"/>
    <property type="match status" value="1"/>
</dbReference>
<dbReference type="SUPFAM" id="SSF49373">
    <property type="entry name" value="Invasin/intimin cell-adhesion fragments"/>
    <property type="match status" value="1"/>
</dbReference>
<dbReference type="InterPro" id="IPR023232">
    <property type="entry name" value="Glyco_hydro_2_AS"/>
</dbReference>
<dbReference type="InterPro" id="IPR017853">
    <property type="entry name" value="GH"/>
</dbReference>
<dbReference type="InterPro" id="IPR051913">
    <property type="entry name" value="GH2_Domain-Containing"/>
</dbReference>
<feature type="domain" description="Glycoside hydrolase family 2" evidence="9">
    <location>
        <begin position="711"/>
        <end position="812"/>
    </location>
</feature>
<dbReference type="Pfam" id="PF18565">
    <property type="entry name" value="Glyco_hydro2_C5"/>
    <property type="match status" value="1"/>
</dbReference>
<keyword evidence="11" id="KW-1185">Reference proteome</keyword>
<evidence type="ECO:0000256" key="1">
    <source>
        <dbReference type="ARBA" id="ARBA00007401"/>
    </source>
</evidence>
<dbReference type="InterPro" id="IPR008979">
    <property type="entry name" value="Galactose-bd-like_sf"/>
</dbReference>
<dbReference type="PANTHER" id="PTHR42732:SF1">
    <property type="entry name" value="BETA-MANNOSIDASE"/>
    <property type="match status" value="1"/>
</dbReference>
<dbReference type="Gene3D" id="2.60.120.260">
    <property type="entry name" value="Galactose-binding domain-like"/>
    <property type="match status" value="1"/>
</dbReference>
<dbReference type="RefSeq" id="WP_027470706.1">
    <property type="nucleotide sequence ID" value="NZ_BAMD01000007.1"/>
</dbReference>
<gene>
    <name evidence="10" type="ORF">JCM21142_3885</name>
</gene>
<dbReference type="eggNOG" id="COG3250">
    <property type="taxonomic scope" value="Bacteria"/>
</dbReference>
<dbReference type="Pfam" id="PF02837">
    <property type="entry name" value="Glyco_hydro_2_N"/>
    <property type="match status" value="1"/>
</dbReference>
<feature type="domain" description="Glycoside hydrolase family 2 immunoglobulin-like beta-sandwich" evidence="5">
    <location>
        <begin position="183"/>
        <end position="287"/>
    </location>
</feature>
<keyword evidence="3" id="KW-0326">Glycosidase</keyword>
<dbReference type="PANTHER" id="PTHR42732">
    <property type="entry name" value="BETA-GALACTOSIDASE"/>
    <property type="match status" value="1"/>
</dbReference>
<dbReference type="GO" id="GO:0004553">
    <property type="term" value="F:hydrolase activity, hydrolyzing O-glycosyl compounds"/>
    <property type="evidence" value="ECO:0007669"/>
    <property type="project" value="InterPro"/>
</dbReference>
<evidence type="ECO:0000256" key="3">
    <source>
        <dbReference type="ARBA" id="ARBA00023295"/>
    </source>
</evidence>
<feature type="domain" description="Glycoside hydrolase family 2 catalytic" evidence="6">
    <location>
        <begin position="293"/>
        <end position="445"/>
    </location>
</feature>
<comment type="caution">
    <text evidence="10">The sequence shown here is derived from an EMBL/GenBank/DDBJ whole genome shotgun (WGS) entry which is preliminary data.</text>
</comment>
<dbReference type="NCBIfam" id="NF041463">
    <property type="entry name" value="GalB"/>
    <property type="match status" value="1"/>
</dbReference>
<evidence type="ECO:0000259" key="5">
    <source>
        <dbReference type="Pfam" id="PF00703"/>
    </source>
</evidence>
<evidence type="ECO:0000259" key="6">
    <source>
        <dbReference type="Pfam" id="PF02836"/>
    </source>
</evidence>
<feature type="signal peptide" evidence="4">
    <location>
        <begin position="1"/>
        <end position="21"/>
    </location>
</feature>
<dbReference type="STRING" id="869213.GCA_000517085_00715"/>
<dbReference type="Pfam" id="PF16355">
    <property type="entry name" value="DUF4982"/>
    <property type="match status" value="1"/>
</dbReference>
<evidence type="ECO:0000256" key="2">
    <source>
        <dbReference type="ARBA" id="ARBA00022801"/>
    </source>
</evidence>
<dbReference type="Gene3D" id="2.60.40.10">
    <property type="entry name" value="Immunoglobulins"/>
    <property type="match status" value="3"/>
</dbReference>
<dbReference type="InterPro" id="IPR048229">
    <property type="entry name" value="GalB-like"/>
</dbReference>
<dbReference type="AlphaFoldDB" id="W7YCS7"/>
<dbReference type="InterPro" id="IPR006103">
    <property type="entry name" value="Glyco_hydro_2_cat"/>
</dbReference>
<comment type="similarity">
    <text evidence="1">Belongs to the glycosyl hydrolase 2 family.</text>
</comment>
<dbReference type="Proteomes" id="UP000019402">
    <property type="component" value="Unassembled WGS sequence"/>
</dbReference>
<evidence type="ECO:0000313" key="11">
    <source>
        <dbReference type="Proteomes" id="UP000019402"/>
    </source>
</evidence>
<dbReference type="InterPro" id="IPR032311">
    <property type="entry name" value="DUF4982"/>
</dbReference>
<keyword evidence="4" id="KW-0732">Signal</keyword>
<feature type="chain" id="PRO_5004906528" evidence="4">
    <location>
        <begin position="22"/>
        <end position="817"/>
    </location>
</feature>
<dbReference type="PROSITE" id="PS00608">
    <property type="entry name" value="GLYCOSYL_HYDROL_F2_2"/>
    <property type="match status" value="1"/>
</dbReference>
<evidence type="ECO:0000313" key="10">
    <source>
        <dbReference type="EMBL" id="GAF02256.1"/>
    </source>
</evidence>
<keyword evidence="2" id="KW-0378">Hydrolase</keyword>
<dbReference type="PRINTS" id="PR00132">
    <property type="entry name" value="GLHYDRLASE2"/>
</dbReference>
<protein>
    <submittedName>
        <fullName evidence="10">Beta-galactosidase</fullName>
    </submittedName>
</protein>
<evidence type="ECO:0000256" key="4">
    <source>
        <dbReference type="SAM" id="SignalP"/>
    </source>
</evidence>
<dbReference type="SUPFAM" id="SSF49303">
    <property type="entry name" value="beta-Galactosidase/glucuronidase domain"/>
    <property type="match status" value="1"/>
</dbReference>
<dbReference type="OrthoDB" id="9801077at2"/>
<dbReference type="GO" id="GO:0005975">
    <property type="term" value="P:carbohydrate metabolic process"/>
    <property type="evidence" value="ECO:0007669"/>
    <property type="project" value="InterPro"/>
</dbReference>
<evidence type="ECO:0000259" key="9">
    <source>
        <dbReference type="Pfam" id="PF18565"/>
    </source>
</evidence>
<dbReference type="InterPro" id="IPR006104">
    <property type="entry name" value="Glyco_hydro_2_N"/>
</dbReference>
<dbReference type="SUPFAM" id="SSF51445">
    <property type="entry name" value="(Trans)glycosidases"/>
    <property type="match status" value="1"/>
</dbReference>